<dbReference type="OrthoDB" id="4336084at2"/>
<dbReference type="PANTHER" id="PTHR35807:SF1">
    <property type="entry name" value="TRANSCRIPTIONAL REGULATOR REDD"/>
    <property type="match status" value="1"/>
</dbReference>
<sequence length="133" mass="14170">MSVRAAKLGLSLQVQVFGPVRAWWGSHEVVLGSGQAQAIFGMLTLAAGRVVSTHDLVAPSMGGHRAGVGKGILHIHISSLRRALEPQRERSASDLLVSEGASYLLRLDRDQVDAFRFEDAENGTAPGLVDSRG</sequence>
<gene>
    <name evidence="1" type="ORF">SAMN05192558_10443</name>
</gene>
<dbReference type="InterPro" id="IPR051677">
    <property type="entry name" value="AfsR-DnrI-RedD_regulator"/>
</dbReference>
<organism evidence="1 2">
    <name type="scientific">Actinokineospora alba</name>
    <dbReference type="NCBI Taxonomy" id="504798"/>
    <lineage>
        <taxon>Bacteria</taxon>
        <taxon>Bacillati</taxon>
        <taxon>Actinomycetota</taxon>
        <taxon>Actinomycetes</taxon>
        <taxon>Pseudonocardiales</taxon>
        <taxon>Pseudonocardiaceae</taxon>
        <taxon>Actinokineospora</taxon>
    </lineage>
</organism>
<dbReference type="RefSeq" id="WP_133794427.1">
    <property type="nucleotide sequence ID" value="NZ_FNDV01000009.1"/>
</dbReference>
<dbReference type="InterPro" id="IPR036388">
    <property type="entry name" value="WH-like_DNA-bd_sf"/>
</dbReference>
<dbReference type="Gene3D" id="1.10.10.10">
    <property type="entry name" value="Winged helix-like DNA-binding domain superfamily/Winged helix DNA-binding domain"/>
    <property type="match status" value="1"/>
</dbReference>
<dbReference type="EMBL" id="FNJB01000004">
    <property type="protein sequence ID" value="SDO64236.1"/>
    <property type="molecule type" value="Genomic_DNA"/>
</dbReference>
<dbReference type="AlphaFoldDB" id="A0A1H0L864"/>
<protein>
    <submittedName>
        <fullName evidence="1">Transcriptional regulatory protein, C terminal</fullName>
    </submittedName>
</protein>
<evidence type="ECO:0000313" key="1">
    <source>
        <dbReference type="EMBL" id="SDO64236.1"/>
    </source>
</evidence>
<accession>A0A1H0L864</accession>
<dbReference type="GO" id="GO:0003677">
    <property type="term" value="F:DNA binding"/>
    <property type="evidence" value="ECO:0007669"/>
    <property type="project" value="InterPro"/>
</dbReference>
<dbReference type="InterPro" id="IPR016032">
    <property type="entry name" value="Sig_transdc_resp-reg_C-effctor"/>
</dbReference>
<name>A0A1H0L864_9PSEU</name>
<dbReference type="SUPFAM" id="SSF46894">
    <property type="entry name" value="C-terminal effector domain of the bipartite response regulators"/>
    <property type="match status" value="1"/>
</dbReference>
<proteinExistence type="predicted"/>
<reference evidence="2" key="1">
    <citation type="submission" date="2016-10" db="EMBL/GenBank/DDBJ databases">
        <authorList>
            <person name="Varghese N."/>
            <person name="Submissions S."/>
        </authorList>
    </citation>
    <scope>NUCLEOTIDE SEQUENCE [LARGE SCALE GENOMIC DNA]</scope>
    <source>
        <strain evidence="2">IBRC-M 10655</strain>
    </source>
</reference>
<dbReference type="GO" id="GO:0006355">
    <property type="term" value="P:regulation of DNA-templated transcription"/>
    <property type="evidence" value="ECO:0007669"/>
    <property type="project" value="InterPro"/>
</dbReference>
<keyword evidence="2" id="KW-1185">Reference proteome</keyword>
<dbReference type="PANTHER" id="PTHR35807">
    <property type="entry name" value="TRANSCRIPTIONAL REGULATOR REDD-RELATED"/>
    <property type="match status" value="1"/>
</dbReference>
<dbReference type="STRING" id="504798.SAMN05421871_109254"/>
<dbReference type="Proteomes" id="UP000199651">
    <property type="component" value="Unassembled WGS sequence"/>
</dbReference>
<evidence type="ECO:0000313" key="2">
    <source>
        <dbReference type="Proteomes" id="UP000199651"/>
    </source>
</evidence>